<comment type="subcellular location">
    <subcellularLocation>
        <location evidence="1">Membrane</location>
        <topology evidence="1">Multi-pass membrane protein</topology>
    </subcellularLocation>
</comment>
<keyword evidence="8" id="KW-1185">Reference proteome</keyword>
<dbReference type="FunCoup" id="A0A0C3P4V5">
    <property type="interactions" value="127"/>
</dbReference>
<evidence type="ECO:0000256" key="5">
    <source>
        <dbReference type="SAM" id="MobiDB-lite"/>
    </source>
</evidence>
<protein>
    <recommendedName>
        <fullName evidence="9">Metal homeostatis protein BSD2</fullName>
    </recommendedName>
</protein>
<evidence type="ECO:0000313" key="7">
    <source>
        <dbReference type="EMBL" id="KIO08110.1"/>
    </source>
</evidence>
<dbReference type="PANTHER" id="PTHR13396:SF5">
    <property type="entry name" value="NEDD4 FAMILY INTERACTING PROTEIN"/>
    <property type="match status" value="1"/>
</dbReference>
<accession>A0A0C3P4V5</accession>
<dbReference type="PANTHER" id="PTHR13396">
    <property type="entry name" value="NEDD4 FAMILY INTERACTING PROTEIN 1/2"/>
    <property type="match status" value="1"/>
</dbReference>
<dbReference type="STRING" id="870435.A0A0C3P4V5"/>
<keyword evidence="3 6" id="KW-1133">Transmembrane helix</keyword>
<dbReference type="GO" id="GO:0007034">
    <property type="term" value="P:vacuolar transport"/>
    <property type="evidence" value="ECO:0007669"/>
    <property type="project" value="InterPro"/>
</dbReference>
<keyword evidence="4 6" id="KW-0472">Membrane</keyword>
<keyword evidence="2 6" id="KW-0812">Transmembrane</keyword>
<evidence type="ECO:0000256" key="6">
    <source>
        <dbReference type="SAM" id="Phobius"/>
    </source>
</evidence>
<evidence type="ECO:0000256" key="4">
    <source>
        <dbReference type="ARBA" id="ARBA00023136"/>
    </source>
</evidence>
<evidence type="ECO:0000313" key="8">
    <source>
        <dbReference type="Proteomes" id="UP000054217"/>
    </source>
</evidence>
<proteinExistence type="predicted"/>
<dbReference type="CDD" id="cd22212">
    <property type="entry name" value="NDFIP-like"/>
    <property type="match status" value="1"/>
</dbReference>
<dbReference type="OrthoDB" id="10003116at2759"/>
<dbReference type="GO" id="GO:0048471">
    <property type="term" value="C:perinuclear region of cytoplasm"/>
    <property type="evidence" value="ECO:0007669"/>
    <property type="project" value="TreeGrafter"/>
</dbReference>
<evidence type="ECO:0000256" key="2">
    <source>
        <dbReference type="ARBA" id="ARBA00022692"/>
    </source>
</evidence>
<reference evidence="8" key="2">
    <citation type="submission" date="2015-01" db="EMBL/GenBank/DDBJ databases">
        <title>Evolutionary Origins and Diversification of the Mycorrhizal Mutualists.</title>
        <authorList>
            <consortium name="DOE Joint Genome Institute"/>
            <consortium name="Mycorrhizal Genomics Consortium"/>
            <person name="Kohler A."/>
            <person name="Kuo A."/>
            <person name="Nagy L.G."/>
            <person name="Floudas D."/>
            <person name="Copeland A."/>
            <person name="Barry K.W."/>
            <person name="Cichocki N."/>
            <person name="Veneault-Fourrey C."/>
            <person name="LaButti K."/>
            <person name="Lindquist E.A."/>
            <person name="Lipzen A."/>
            <person name="Lundell T."/>
            <person name="Morin E."/>
            <person name="Murat C."/>
            <person name="Riley R."/>
            <person name="Ohm R."/>
            <person name="Sun H."/>
            <person name="Tunlid A."/>
            <person name="Henrissat B."/>
            <person name="Grigoriev I.V."/>
            <person name="Hibbett D.S."/>
            <person name="Martin F."/>
        </authorList>
    </citation>
    <scope>NUCLEOTIDE SEQUENCE [LARGE SCALE GENOMIC DNA]</scope>
    <source>
        <strain evidence="8">Marx 270</strain>
    </source>
</reference>
<feature type="region of interest" description="Disordered" evidence="5">
    <location>
        <begin position="138"/>
        <end position="161"/>
    </location>
</feature>
<dbReference type="GO" id="GO:0031398">
    <property type="term" value="P:positive regulation of protein ubiquitination"/>
    <property type="evidence" value="ECO:0007669"/>
    <property type="project" value="TreeGrafter"/>
</dbReference>
<dbReference type="HOGENOM" id="CLU_016313_1_0_1"/>
<dbReference type="Proteomes" id="UP000054217">
    <property type="component" value="Unassembled WGS sequence"/>
</dbReference>
<gene>
    <name evidence="7" type="ORF">M404DRAFT_997673</name>
</gene>
<dbReference type="InParanoid" id="A0A0C3P4V5"/>
<dbReference type="InterPro" id="IPR019325">
    <property type="entry name" value="NEDD4/Bsd2"/>
</dbReference>
<feature type="compositionally biased region" description="Acidic residues" evidence="5">
    <location>
        <begin position="20"/>
        <end position="33"/>
    </location>
</feature>
<evidence type="ECO:0000256" key="3">
    <source>
        <dbReference type="ARBA" id="ARBA00022989"/>
    </source>
</evidence>
<evidence type="ECO:0008006" key="9">
    <source>
        <dbReference type="Google" id="ProtNLM"/>
    </source>
</evidence>
<dbReference type="Pfam" id="PF10176">
    <property type="entry name" value="NEDD4_Bsd2"/>
    <property type="match status" value="1"/>
</dbReference>
<reference evidence="7 8" key="1">
    <citation type="submission" date="2014-04" db="EMBL/GenBank/DDBJ databases">
        <authorList>
            <consortium name="DOE Joint Genome Institute"/>
            <person name="Kuo A."/>
            <person name="Kohler A."/>
            <person name="Costa M.D."/>
            <person name="Nagy L.G."/>
            <person name="Floudas D."/>
            <person name="Copeland A."/>
            <person name="Barry K.W."/>
            <person name="Cichocki N."/>
            <person name="Veneault-Fourrey C."/>
            <person name="LaButti K."/>
            <person name="Lindquist E.A."/>
            <person name="Lipzen A."/>
            <person name="Lundell T."/>
            <person name="Morin E."/>
            <person name="Murat C."/>
            <person name="Sun H."/>
            <person name="Tunlid A."/>
            <person name="Henrissat B."/>
            <person name="Grigoriev I.V."/>
            <person name="Hibbett D.S."/>
            <person name="Martin F."/>
            <person name="Nordberg H.P."/>
            <person name="Cantor M.N."/>
            <person name="Hua S.X."/>
        </authorList>
    </citation>
    <scope>NUCLEOTIDE SEQUENCE [LARGE SCALE GENOMIC DNA]</scope>
    <source>
        <strain evidence="7 8">Marx 270</strain>
    </source>
</reference>
<dbReference type="GO" id="GO:0005794">
    <property type="term" value="C:Golgi apparatus"/>
    <property type="evidence" value="ECO:0007669"/>
    <property type="project" value="TreeGrafter"/>
</dbReference>
<sequence length="422" mass="45809">MPGRYAPLPTQQPSRGADRELDEAFGSDDEDLEADQRHSEFTPLTHNTSPANRCSESSSKTGSDGAGVAAYDFERDFDYVRPPPGSPPRLSAAAVPNDIGNTNGVLSTSPVEPPVLRPSFFRRAVGAILPTHYTQLPTSAGASHPAVRGGGTENDGVFSNVAAKPSAPARVRADDGNIYLIPEEEQNVAPPSYSSAQADAVPPYWETTVHAPPGIDTDAGMIIENLPTGSMVTLVANLFISFFFQFVGFLLTYLLHTTHAAKFGSRAGLGLTLIQYGIYSRTGGDVFEAPIPEDAPDDQFTDTVYASTSPNDVPSEDFHFFNSRDFLSFLLMTLGWFIFITSLIGFWRVKHWESSIRASNAQGSPTPEEIERDIAIRHNLEEVLGHPLEDVPSAHATPPRIPTQAELDEARLRRDLRAAGML</sequence>
<feature type="region of interest" description="Disordered" evidence="5">
    <location>
        <begin position="1"/>
        <end position="68"/>
    </location>
</feature>
<dbReference type="AlphaFoldDB" id="A0A0C3P4V5"/>
<dbReference type="GO" id="GO:0030001">
    <property type="term" value="P:metal ion transport"/>
    <property type="evidence" value="ECO:0007669"/>
    <property type="project" value="InterPro"/>
</dbReference>
<dbReference type="GO" id="GO:0005783">
    <property type="term" value="C:endoplasmic reticulum"/>
    <property type="evidence" value="ECO:0007669"/>
    <property type="project" value="TreeGrafter"/>
</dbReference>
<name>A0A0C3P4V5_PISTI</name>
<evidence type="ECO:0000256" key="1">
    <source>
        <dbReference type="ARBA" id="ARBA00004141"/>
    </source>
</evidence>
<dbReference type="EMBL" id="KN831958">
    <property type="protein sequence ID" value="KIO08110.1"/>
    <property type="molecule type" value="Genomic_DNA"/>
</dbReference>
<dbReference type="GO" id="GO:0016020">
    <property type="term" value="C:membrane"/>
    <property type="evidence" value="ECO:0007669"/>
    <property type="project" value="UniProtKB-SubCell"/>
</dbReference>
<dbReference type="GO" id="GO:0006511">
    <property type="term" value="P:ubiquitin-dependent protein catabolic process"/>
    <property type="evidence" value="ECO:0007669"/>
    <property type="project" value="TreeGrafter"/>
</dbReference>
<feature type="compositionally biased region" description="Polar residues" evidence="5">
    <location>
        <begin position="42"/>
        <end position="62"/>
    </location>
</feature>
<feature type="transmembrane region" description="Helical" evidence="6">
    <location>
        <begin position="326"/>
        <end position="347"/>
    </location>
</feature>
<feature type="transmembrane region" description="Helical" evidence="6">
    <location>
        <begin position="231"/>
        <end position="255"/>
    </location>
</feature>
<organism evidence="7 8">
    <name type="scientific">Pisolithus tinctorius Marx 270</name>
    <dbReference type="NCBI Taxonomy" id="870435"/>
    <lineage>
        <taxon>Eukaryota</taxon>
        <taxon>Fungi</taxon>
        <taxon>Dikarya</taxon>
        <taxon>Basidiomycota</taxon>
        <taxon>Agaricomycotina</taxon>
        <taxon>Agaricomycetes</taxon>
        <taxon>Agaricomycetidae</taxon>
        <taxon>Boletales</taxon>
        <taxon>Sclerodermatineae</taxon>
        <taxon>Pisolithaceae</taxon>
        <taxon>Pisolithus</taxon>
    </lineage>
</organism>